<dbReference type="EMBL" id="PYSW02000017">
    <property type="protein sequence ID" value="KAG2385831.1"/>
    <property type="molecule type" value="Genomic_DNA"/>
</dbReference>
<name>A0AA88GPB3_NAELO</name>
<comment type="caution">
    <text evidence="1">The sequence shown here is derived from an EMBL/GenBank/DDBJ whole genome shotgun (WGS) entry which is preliminary data.</text>
</comment>
<proteinExistence type="predicted"/>
<accession>A0AA88GPB3</accession>
<dbReference type="GeneID" id="68095435"/>
<dbReference type="RefSeq" id="XP_044549824.1">
    <property type="nucleotide sequence ID" value="XM_044692457.1"/>
</dbReference>
<protein>
    <submittedName>
        <fullName evidence="1">Uncharacterized protein</fullName>
    </submittedName>
</protein>
<evidence type="ECO:0000313" key="2">
    <source>
        <dbReference type="Proteomes" id="UP000816034"/>
    </source>
</evidence>
<sequence length="406" mass="46727">MPPRKKQKKTSAHSNGDENITANVVSLTMAQLPTCRSVKPSLLESLPIEIYLHIFSHLLPTEFEMPQVAENDYFLNEFEKSFKPVFNNLVALYHLSQSSSFFHEVQDEIDRKEIIKLEDYFHGEWFGKSVKQQKTKLDKIFEKERAGINCDTDIFVTITESKFDLLFHYIYELSVGLAFYRDRYHEQLATPFSDVVAGNVEMLTKLHSQSKQCPRVILNNGALPNDHNDLVVFSKIEYLFVDLVSGGVMSNRLRFPNVRYLRLSASESEIVSKMLDPEIFPNLKHVCFINFLGISKEYNILHSEHYRTQLRCIEMVCNGGIGDYFFEGITKGSSHFYLVNAIKKYIDKPNKQELCLEKMILPANLRTSCEGLPPSQLSSLMSCSTRCPIILSNTTIEKLQYETLEQ</sequence>
<evidence type="ECO:0000313" key="1">
    <source>
        <dbReference type="EMBL" id="KAG2385831.1"/>
    </source>
</evidence>
<dbReference type="Proteomes" id="UP000816034">
    <property type="component" value="Unassembled WGS sequence"/>
</dbReference>
<organism evidence="1 2">
    <name type="scientific">Naegleria lovaniensis</name>
    <name type="common">Amoeba</name>
    <dbReference type="NCBI Taxonomy" id="51637"/>
    <lineage>
        <taxon>Eukaryota</taxon>
        <taxon>Discoba</taxon>
        <taxon>Heterolobosea</taxon>
        <taxon>Tetramitia</taxon>
        <taxon>Eutetramitia</taxon>
        <taxon>Vahlkampfiidae</taxon>
        <taxon>Naegleria</taxon>
    </lineage>
</organism>
<dbReference type="AlphaFoldDB" id="A0AA88GPB3"/>
<gene>
    <name evidence="1" type="ORF">C9374_002980</name>
</gene>
<reference evidence="1 2" key="1">
    <citation type="journal article" date="2018" name="BMC Genomics">
        <title>The genome of Naegleria lovaniensis, the basis for a comparative approach to unravel pathogenicity factors of the human pathogenic amoeba N. fowleri.</title>
        <authorList>
            <person name="Liechti N."/>
            <person name="Schurch N."/>
            <person name="Bruggmann R."/>
            <person name="Wittwer M."/>
        </authorList>
    </citation>
    <scope>NUCLEOTIDE SEQUENCE [LARGE SCALE GENOMIC DNA]</scope>
    <source>
        <strain evidence="1 2">ATCC 30569</strain>
    </source>
</reference>
<keyword evidence="2" id="KW-1185">Reference proteome</keyword>